<evidence type="ECO:0000259" key="2">
    <source>
        <dbReference type="Pfam" id="PF00497"/>
    </source>
</evidence>
<dbReference type="Gene3D" id="3.40.190.10">
    <property type="entry name" value="Periplasmic binding protein-like II"/>
    <property type="match status" value="2"/>
</dbReference>
<accession>A0A081C3I5</accession>
<protein>
    <recommendedName>
        <fullName evidence="2">Solute-binding protein family 3/N-terminal domain-containing protein</fullName>
    </recommendedName>
</protein>
<dbReference type="PANTHER" id="PTHR35936:SF6">
    <property type="entry name" value="AMINO ACID ABC TRANSPORTER SUBSTRATE-BINDING PAAT FAMILY PROTEIN"/>
    <property type="match status" value="1"/>
</dbReference>
<dbReference type="eggNOG" id="COG0834">
    <property type="taxonomic scope" value="Bacteria"/>
</dbReference>
<evidence type="ECO:0000313" key="3">
    <source>
        <dbReference type="EMBL" id="GAK59140.1"/>
    </source>
</evidence>
<dbReference type="PANTHER" id="PTHR35936">
    <property type="entry name" value="MEMBRANE-BOUND LYTIC MUREIN TRANSGLYCOSYLASE F"/>
    <property type="match status" value="1"/>
</dbReference>
<dbReference type="HOGENOM" id="CLU_094477_0_0_0"/>
<feature type="domain" description="Solute-binding protein family 3/N-terminal" evidence="2">
    <location>
        <begin position="54"/>
        <end position="251"/>
    </location>
</feature>
<keyword evidence="1" id="KW-0732">Signal</keyword>
<evidence type="ECO:0000256" key="1">
    <source>
        <dbReference type="ARBA" id="ARBA00022729"/>
    </source>
</evidence>
<dbReference type="STRING" id="1499967.U27_06116"/>
<dbReference type="SUPFAM" id="SSF53850">
    <property type="entry name" value="Periplasmic binding protein-like II"/>
    <property type="match status" value="1"/>
</dbReference>
<proteinExistence type="predicted"/>
<reference evidence="3" key="1">
    <citation type="journal article" date="2015" name="PeerJ">
        <title>First genomic representation of candidate bacterial phylum KSB3 points to enhanced environmental sensing as a trigger of wastewater bulking.</title>
        <authorList>
            <person name="Sekiguchi Y."/>
            <person name="Ohashi A."/>
            <person name="Parks D.H."/>
            <person name="Yamauchi T."/>
            <person name="Tyson G.W."/>
            <person name="Hugenholtz P."/>
        </authorList>
    </citation>
    <scope>NUCLEOTIDE SEQUENCE [LARGE SCALE GENOMIC DNA]</scope>
</reference>
<dbReference type="AlphaFoldDB" id="A0A081C3I5"/>
<dbReference type="InterPro" id="IPR001638">
    <property type="entry name" value="Solute-binding_3/MltF_N"/>
</dbReference>
<name>A0A081C3I5_VECG1</name>
<dbReference type="Proteomes" id="UP000030661">
    <property type="component" value="Unassembled WGS sequence"/>
</dbReference>
<dbReference type="EMBL" id="DF820469">
    <property type="protein sequence ID" value="GAK59140.1"/>
    <property type="molecule type" value="Genomic_DNA"/>
</dbReference>
<keyword evidence="4" id="KW-1185">Reference proteome</keyword>
<dbReference type="Pfam" id="PF00497">
    <property type="entry name" value="SBP_bac_3"/>
    <property type="match status" value="1"/>
</dbReference>
<organism evidence="3">
    <name type="scientific">Vecturithrix granuli</name>
    <dbReference type="NCBI Taxonomy" id="1499967"/>
    <lineage>
        <taxon>Bacteria</taxon>
        <taxon>Candidatus Moduliflexota</taxon>
        <taxon>Candidatus Vecturitrichia</taxon>
        <taxon>Candidatus Vecturitrichales</taxon>
        <taxon>Candidatus Vecturitrichaceae</taxon>
        <taxon>Candidatus Vecturithrix</taxon>
    </lineage>
</organism>
<sequence length="263" mass="30862">MFIFKIITQQHVIRSIVSGLFVAFCLVRVTVGQETEKVTTIHIVTPEWEEYTQKDGAGVYFDLLRAVYEPVGVTMTFELVPWKRALEMLDRKSADAVPGEYYKEEFRMPRYPIDFDETSVVFKKANIAEWQGIQTLAGKTLAWLRGYDFHVEPEMAGIQYKWLEVDAVEQALKMLEKDRIDGYLDTTDEIETYLEELQFDPTFYHIEPLWTRDLYLLFADTPKSKVLIEIYDQRIPELLASGELQKIFEKWKISFPAFTPREK</sequence>
<evidence type="ECO:0000313" key="4">
    <source>
        <dbReference type="Proteomes" id="UP000030661"/>
    </source>
</evidence>
<gene>
    <name evidence="3" type="ORF">U27_06116</name>
</gene>